<evidence type="ECO:0000256" key="2">
    <source>
        <dbReference type="ARBA" id="ARBA00022692"/>
    </source>
</evidence>
<dbReference type="eggNOG" id="COG1289">
    <property type="taxonomic scope" value="Bacteria"/>
</dbReference>
<evidence type="ECO:0000313" key="7">
    <source>
        <dbReference type="Proteomes" id="UP000192288"/>
    </source>
</evidence>
<dbReference type="AlphaFoldDB" id="A0A1X0VE90"/>
<feature type="domain" description="Integral membrane bound transporter" evidence="5">
    <location>
        <begin position="185"/>
        <end position="310"/>
    </location>
</feature>
<sequence length="325" mass="36557">MNKINRHIIHAFLGMSSMAISLLIGGFFNNQWLGVMSCFGALTLMYYVPANQHKTISQLLIVDVISILALPISALLAGSMFAILWIGMLAFISQYILTKEKMFGPQAFFILMINGMLSSLGQISIITRLLFALYIILGAVIATVFALIENWCYEKYAITFRLDREKFTYNIESMRAINYSIFAMLAYFIGVQSHLNNYYWLLVSAITILQAENIPTARHRQYHYVLAGIVGCIFALLIYTTIHQKILLMIIAVILMGIICFAMPKSYLIGNFFTTPIALILFKLVRPELGTNLIITRLIAILIGTSIGIVGVIAFDIILRQQKLT</sequence>
<reference evidence="6 7" key="1">
    <citation type="journal article" date="2017" name="Front. Microbiol.">
        <title>Genomic Characterization of Dairy Associated Leuconostoc Species and Diversity of Leuconostocs in Undefined Mixed Mesophilic Starter Cultures.</title>
        <authorList>
            <person name="Frantzen C.A."/>
            <person name="Kot W."/>
            <person name="Pedersen T.B."/>
            <person name="Ardo Y.M."/>
            <person name="Broadbent J.R."/>
            <person name="Neve H."/>
            <person name="Hansen L.H."/>
            <person name="Dal Bello F."/>
            <person name="Ostlie H.M."/>
            <person name="Kleppen H.P."/>
            <person name="Vogensen F.K."/>
            <person name="Holo H."/>
        </authorList>
    </citation>
    <scope>NUCLEOTIDE SEQUENCE [LARGE SCALE GENOMIC DNA]</scope>
    <source>
        <strain evidence="6 7">LMGCF08</strain>
    </source>
</reference>
<dbReference type="Pfam" id="PF13515">
    <property type="entry name" value="FUSC_2"/>
    <property type="match status" value="1"/>
</dbReference>
<dbReference type="InterPro" id="IPR049453">
    <property type="entry name" value="Memb_transporter_dom"/>
</dbReference>
<dbReference type="GeneID" id="97230068"/>
<keyword evidence="2" id="KW-0812">Transmembrane</keyword>
<dbReference type="STRING" id="33968.BMS77_05585"/>
<dbReference type="RefSeq" id="WP_004915341.1">
    <property type="nucleotide sequence ID" value="NZ_MPLS01000010.1"/>
</dbReference>
<organism evidence="6 7">
    <name type="scientific">Leuconostoc pseudomesenteroides</name>
    <dbReference type="NCBI Taxonomy" id="33968"/>
    <lineage>
        <taxon>Bacteria</taxon>
        <taxon>Bacillati</taxon>
        <taxon>Bacillota</taxon>
        <taxon>Bacilli</taxon>
        <taxon>Lactobacillales</taxon>
        <taxon>Lactobacillaceae</taxon>
        <taxon>Leuconostoc</taxon>
    </lineage>
</organism>
<accession>A0A1X0VE90</accession>
<comment type="subcellular location">
    <subcellularLocation>
        <location evidence="1">Membrane</location>
        <topology evidence="1">Multi-pass membrane protein</topology>
    </subcellularLocation>
</comment>
<evidence type="ECO:0000256" key="3">
    <source>
        <dbReference type="ARBA" id="ARBA00022989"/>
    </source>
</evidence>
<proteinExistence type="predicted"/>
<evidence type="ECO:0000256" key="4">
    <source>
        <dbReference type="ARBA" id="ARBA00023136"/>
    </source>
</evidence>
<name>A0A1X0VE90_LEUPS</name>
<dbReference type="Proteomes" id="UP000192288">
    <property type="component" value="Unassembled WGS sequence"/>
</dbReference>
<evidence type="ECO:0000313" key="6">
    <source>
        <dbReference type="EMBL" id="ORI98010.1"/>
    </source>
</evidence>
<evidence type="ECO:0000259" key="5">
    <source>
        <dbReference type="Pfam" id="PF13515"/>
    </source>
</evidence>
<keyword evidence="4" id="KW-0472">Membrane</keyword>
<dbReference type="EMBL" id="MPLS01000010">
    <property type="protein sequence ID" value="ORI98010.1"/>
    <property type="molecule type" value="Genomic_DNA"/>
</dbReference>
<keyword evidence="3" id="KW-1133">Transmembrane helix</keyword>
<evidence type="ECO:0000256" key="1">
    <source>
        <dbReference type="ARBA" id="ARBA00004141"/>
    </source>
</evidence>
<protein>
    <submittedName>
        <fullName evidence="6">FUSC family protein</fullName>
    </submittedName>
</protein>
<dbReference type="GO" id="GO:0016020">
    <property type="term" value="C:membrane"/>
    <property type="evidence" value="ECO:0007669"/>
    <property type="project" value="UniProtKB-SubCell"/>
</dbReference>
<comment type="caution">
    <text evidence="6">The sequence shown here is derived from an EMBL/GenBank/DDBJ whole genome shotgun (WGS) entry which is preliminary data.</text>
</comment>
<gene>
    <name evidence="6" type="ORF">BMR96_04160</name>
</gene>